<accession>A0ABV1H2P7</accession>
<dbReference type="GO" id="GO:0004177">
    <property type="term" value="F:aminopeptidase activity"/>
    <property type="evidence" value="ECO:0007669"/>
    <property type="project" value="UniProtKB-KW"/>
</dbReference>
<organism evidence="7 8">
    <name type="scientific">Lachnospira intestinalis</name>
    <dbReference type="NCBI Taxonomy" id="3133158"/>
    <lineage>
        <taxon>Bacteria</taxon>
        <taxon>Bacillati</taxon>
        <taxon>Bacillota</taxon>
        <taxon>Clostridia</taxon>
        <taxon>Lachnospirales</taxon>
        <taxon>Lachnospiraceae</taxon>
        <taxon>Lachnospira</taxon>
    </lineage>
</organism>
<dbReference type="InterPro" id="IPR000994">
    <property type="entry name" value="Pept_M24"/>
</dbReference>
<dbReference type="PANTHER" id="PTHR43763:SF6">
    <property type="entry name" value="XAA-PRO AMINOPEPTIDASE 1"/>
    <property type="match status" value="1"/>
</dbReference>
<feature type="domain" description="Peptidase M24" evidence="4">
    <location>
        <begin position="317"/>
        <end position="537"/>
    </location>
</feature>
<sequence length="610" mass="69015">MQEKHEVIKERLRFVRERMKTENVDIFVVFTDDYHMSEYSGAYFADREYLSGFTGSAGTLAVTQTEAALFTDGRYFVQAQAQLEGTGITLMKMGCAGVPTLTEYIRERLGAGGVLGMDARTCAAQTGMEWIKLTEACGGRIKGDFMPVQELWKDRPAFPASKAYELELKYSGESREDKIHRIYQEMETAHAAYHAVASLDDICWILNLRGDDVACNPVIMAYLLFAPNAVYLYTEESRFTQAMKADLAQDGIQLRPYNQIYADLRSLAGKKTSVWMDMKRVNLALFQSVPETAECICKENPSVRMKAVKNPTELANLRDVHIDDGLAVTKFMYWLKNTMKQYEAGKEWNVTEVTAAEYLDNLRSHIPDYKELSFDTISAYGENAAMMHYHAEKDHCAVLYPRGMLLVDSGGQYLRGTTDITRTFALGEVTAEMKKYFTLTLKGMLNLANARFLKGCTGFSLDILARGPLWEQGMDYRCGTGHGIGYLLNVHESPNGFRWKHNPGRNDLCVFEEGMVTSDEPGVYIEGAYGIRIENEIECVGDGENEYGTFLKFKPLTFVPIDLDLVDTAWLEKKDIERLNAYHAAVYSRLSPHLSGEELEFLKQYTRPVE</sequence>
<dbReference type="Pfam" id="PF01321">
    <property type="entry name" value="Creatinase_N"/>
    <property type="match status" value="1"/>
</dbReference>
<comment type="caution">
    <text evidence="7">The sequence shown here is derived from an EMBL/GenBank/DDBJ whole genome shotgun (WGS) entry which is preliminary data.</text>
</comment>
<dbReference type="CDD" id="cd01085">
    <property type="entry name" value="APP"/>
    <property type="match status" value="1"/>
</dbReference>
<keyword evidence="8" id="KW-1185">Reference proteome</keyword>
<evidence type="ECO:0000259" key="5">
    <source>
        <dbReference type="Pfam" id="PF01321"/>
    </source>
</evidence>
<dbReference type="EC" id="3.4.11.-" evidence="7"/>
<dbReference type="Pfam" id="PF00557">
    <property type="entry name" value="Peptidase_M24"/>
    <property type="match status" value="1"/>
</dbReference>
<dbReference type="InterPro" id="IPR032416">
    <property type="entry name" value="Peptidase_M24_C"/>
</dbReference>
<dbReference type="Gene3D" id="3.40.350.10">
    <property type="entry name" value="Creatinase/prolidase N-terminal domain"/>
    <property type="match status" value="2"/>
</dbReference>
<dbReference type="InterPro" id="IPR036005">
    <property type="entry name" value="Creatinase/aminopeptidase-like"/>
</dbReference>
<keyword evidence="3 7" id="KW-0378">Hydrolase</keyword>
<evidence type="ECO:0000313" key="7">
    <source>
        <dbReference type="EMBL" id="MEQ2553956.1"/>
    </source>
</evidence>
<name>A0ABV1H2P7_9FIRM</name>
<keyword evidence="2" id="KW-0479">Metal-binding</keyword>
<evidence type="ECO:0000256" key="2">
    <source>
        <dbReference type="ARBA" id="ARBA00022723"/>
    </source>
</evidence>
<dbReference type="Pfam" id="PF16188">
    <property type="entry name" value="Peptidase_M24_C"/>
    <property type="match status" value="1"/>
</dbReference>
<evidence type="ECO:0000259" key="6">
    <source>
        <dbReference type="Pfam" id="PF16188"/>
    </source>
</evidence>
<feature type="domain" description="Peptidase M24 C-terminal" evidence="6">
    <location>
        <begin position="550"/>
        <end position="609"/>
    </location>
</feature>
<feature type="domain" description="Creatinase N-terminal" evidence="5">
    <location>
        <begin position="11"/>
        <end position="129"/>
    </location>
</feature>
<evidence type="ECO:0000256" key="3">
    <source>
        <dbReference type="ARBA" id="ARBA00022801"/>
    </source>
</evidence>
<dbReference type="InterPro" id="IPR050422">
    <property type="entry name" value="X-Pro_aminopeptidase_P"/>
</dbReference>
<evidence type="ECO:0000313" key="8">
    <source>
        <dbReference type="Proteomes" id="UP001546774"/>
    </source>
</evidence>
<dbReference type="SUPFAM" id="SSF53092">
    <property type="entry name" value="Creatinase/prolidase N-terminal domain"/>
    <property type="match status" value="1"/>
</dbReference>
<gene>
    <name evidence="7" type="ORF">WMO37_02870</name>
</gene>
<comment type="similarity">
    <text evidence="1">Belongs to the peptidase M24B family.</text>
</comment>
<dbReference type="Pfam" id="PF16189">
    <property type="entry name" value="Creatinase_N_2"/>
    <property type="match status" value="1"/>
</dbReference>
<dbReference type="InterPro" id="IPR029149">
    <property type="entry name" value="Creatin/AminoP/Spt16_N"/>
</dbReference>
<dbReference type="SUPFAM" id="SSF55920">
    <property type="entry name" value="Creatinase/aminopeptidase"/>
    <property type="match status" value="1"/>
</dbReference>
<dbReference type="Proteomes" id="UP001546774">
    <property type="component" value="Unassembled WGS sequence"/>
</dbReference>
<protein>
    <submittedName>
        <fullName evidence="7">Aminopeptidase P family protein</fullName>
        <ecNumber evidence="7">3.4.11.-</ecNumber>
    </submittedName>
</protein>
<dbReference type="InterPro" id="IPR033740">
    <property type="entry name" value="Pept_M24B"/>
</dbReference>
<evidence type="ECO:0000256" key="1">
    <source>
        <dbReference type="ARBA" id="ARBA00008766"/>
    </source>
</evidence>
<proteinExistence type="inferred from homology"/>
<evidence type="ECO:0000259" key="4">
    <source>
        <dbReference type="Pfam" id="PF00557"/>
    </source>
</evidence>
<dbReference type="InterPro" id="IPR000587">
    <property type="entry name" value="Creatinase_N"/>
</dbReference>
<keyword evidence="7" id="KW-0645">Protease</keyword>
<dbReference type="PANTHER" id="PTHR43763">
    <property type="entry name" value="XAA-PRO AMINOPEPTIDASE 1"/>
    <property type="match status" value="1"/>
</dbReference>
<keyword evidence="7" id="KW-0031">Aminopeptidase</keyword>
<dbReference type="Gene3D" id="3.90.230.10">
    <property type="entry name" value="Creatinase/methionine aminopeptidase superfamily"/>
    <property type="match status" value="1"/>
</dbReference>
<dbReference type="EMBL" id="JBBMFS010000002">
    <property type="protein sequence ID" value="MEQ2553956.1"/>
    <property type="molecule type" value="Genomic_DNA"/>
</dbReference>
<reference evidence="7" key="1">
    <citation type="submission" date="2024-03" db="EMBL/GenBank/DDBJ databases">
        <title>Human intestinal bacterial collection.</title>
        <authorList>
            <person name="Pauvert C."/>
            <person name="Hitch T.C.A."/>
            <person name="Clavel T."/>
        </authorList>
    </citation>
    <scope>NUCLEOTIDE SEQUENCE [LARGE SCALE GENOMIC DNA]</scope>
    <source>
        <strain evidence="7">CLA-AA-H89B</strain>
    </source>
</reference>